<name>A0AAV4PTP4_9ARAC</name>
<gene>
    <name evidence="2" type="ORF">CDAR_447691</name>
</gene>
<accession>A0AAV4PTP4</accession>
<sequence length="146" mass="16693">MKLRPISSRVSSQETLANQPSAARETNQTKPNLNSLSLMRTLQWFTIVPLGGEEKDKYRIFWESNLVVLRARPLKSMGIIGDQDLPRSHGGELKPVYCTWPPRAIDRGPSSTTRAIRPTALFFRDTTPFYHGGRGTHEITHWRKTY</sequence>
<reference evidence="2 3" key="1">
    <citation type="submission" date="2021-06" db="EMBL/GenBank/DDBJ databases">
        <title>Caerostris darwini draft genome.</title>
        <authorList>
            <person name="Kono N."/>
            <person name="Arakawa K."/>
        </authorList>
    </citation>
    <scope>NUCLEOTIDE SEQUENCE [LARGE SCALE GENOMIC DNA]</scope>
</reference>
<evidence type="ECO:0000313" key="2">
    <source>
        <dbReference type="EMBL" id="GIX99290.1"/>
    </source>
</evidence>
<keyword evidence="3" id="KW-1185">Reference proteome</keyword>
<comment type="caution">
    <text evidence="2">The sequence shown here is derived from an EMBL/GenBank/DDBJ whole genome shotgun (WGS) entry which is preliminary data.</text>
</comment>
<dbReference type="EMBL" id="BPLQ01003280">
    <property type="protein sequence ID" value="GIX99290.1"/>
    <property type="molecule type" value="Genomic_DNA"/>
</dbReference>
<feature type="compositionally biased region" description="Polar residues" evidence="1">
    <location>
        <begin position="8"/>
        <end position="32"/>
    </location>
</feature>
<protein>
    <submittedName>
        <fullName evidence="2">Uncharacterized protein</fullName>
    </submittedName>
</protein>
<feature type="region of interest" description="Disordered" evidence="1">
    <location>
        <begin position="1"/>
        <end position="32"/>
    </location>
</feature>
<dbReference type="AlphaFoldDB" id="A0AAV4PTP4"/>
<organism evidence="2 3">
    <name type="scientific">Caerostris darwini</name>
    <dbReference type="NCBI Taxonomy" id="1538125"/>
    <lineage>
        <taxon>Eukaryota</taxon>
        <taxon>Metazoa</taxon>
        <taxon>Ecdysozoa</taxon>
        <taxon>Arthropoda</taxon>
        <taxon>Chelicerata</taxon>
        <taxon>Arachnida</taxon>
        <taxon>Araneae</taxon>
        <taxon>Araneomorphae</taxon>
        <taxon>Entelegynae</taxon>
        <taxon>Araneoidea</taxon>
        <taxon>Araneidae</taxon>
        <taxon>Caerostris</taxon>
    </lineage>
</organism>
<proteinExistence type="predicted"/>
<dbReference type="Proteomes" id="UP001054837">
    <property type="component" value="Unassembled WGS sequence"/>
</dbReference>
<evidence type="ECO:0000313" key="3">
    <source>
        <dbReference type="Proteomes" id="UP001054837"/>
    </source>
</evidence>
<evidence type="ECO:0000256" key="1">
    <source>
        <dbReference type="SAM" id="MobiDB-lite"/>
    </source>
</evidence>